<evidence type="ECO:0000256" key="1">
    <source>
        <dbReference type="RuleBase" id="RU003945"/>
    </source>
</evidence>
<evidence type="ECO:0000313" key="4">
    <source>
        <dbReference type="EMBL" id="OGY25240.1"/>
    </source>
</evidence>
<protein>
    <recommendedName>
        <fullName evidence="3">Membrane insertase YidC/Oxa/ALB C-terminal domain-containing protein</fullName>
    </recommendedName>
</protein>
<evidence type="ECO:0000313" key="5">
    <source>
        <dbReference type="Proteomes" id="UP000176389"/>
    </source>
</evidence>
<accession>A0A1G1WCL9</accession>
<comment type="subcellular location">
    <subcellularLocation>
        <location evidence="1">Membrane</location>
        <topology evidence="1">Multi-pass membrane protein</topology>
    </subcellularLocation>
</comment>
<dbReference type="GO" id="GO:0016020">
    <property type="term" value="C:membrane"/>
    <property type="evidence" value="ECO:0007669"/>
    <property type="project" value="UniProtKB-SubCell"/>
</dbReference>
<keyword evidence="1 2" id="KW-0812">Transmembrane</keyword>
<feature type="transmembrane region" description="Helical" evidence="2">
    <location>
        <begin position="191"/>
        <end position="221"/>
    </location>
</feature>
<feature type="domain" description="Membrane insertase YidC/Oxa/ALB C-terminal" evidence="3">
    <location>
        <begin position="33"/>
        <end position="225"/>
    </location>
</feature>
<sequence length="238" mass="26918">MFSFLHSFWLEGLYKPIYNLVIFTYNLTPGPSFGLAVIGMAILIRFLFLYFTLLSYKHEEQLASVHPAIEKIEKDNALTNKQKLSKISDITRPFGINPFLVSVPLFAQIVFLGVLYQIIQVGIYSNGFHNLYGFVRAPENINTTFLGFELANPSIILALTAAVVLLLERIWEYNQKREIGETFAQKWDPLIWPLGTFIILLILPSAKAVFLITSTVFSFIIKSVVQLGRPKPAKTVAT</sequence>
<dbReference type="AlphaFoldDB" id="A0A1G1WCL9"/>
<evidence type="ECO:0000259" key="3">
    <source>
        <dbReference type="Pfam" id="PF02096"/>
    </source>
</evidence>
<reference evidence="4 5" key="1">
    <citation type="journal article" date="2016" name="Nat. Commun.">
        <title>Thousands of microbial genomes shed light on interconnected biogeochemical processes in an aquifer system.</title>
        <authorList>
            <person name="Anantharaman K."/>
            <person name="Brown C.T."/>
            <person name="Hug L.A."/>
            <person name="Sharon I."/>
            <person name="Castelle C.J."/>
            <person name="Probst A.J."/>
            <person name="Thomas B.C."/>
            <person name="Singh A."/>
            <person name="Wilkins M.J."/>
            <person name="Karaoz U."/>
            <person name="Brodie E.L."/>
            <person name="Williams K.H."/>
            <person name="Hubbard S.S."/>
            <person name="Banfield J.F."/>
        </authorList>
    </citation>
    <scope>NUCLEOTIDE SEQUENCE [LARGE SCALE GENOMIC DNA]</scope>
</reference>
<dbReference type="STRING" id="1802596.A2Z11_01020"/>
<feature type="transmembrane region" description="Helical" evidence="2">
    <location>
        <begin position="150"/>
        <end position="171"/>
    </location>
</feature>
<comment type="similarity">
    <text evidence="1">Belongs to the OXA1/ALB3/YidC family.</text>
</comment>
<dbReference type="InterPro" id="IPR028055">
    <property type="entry name" value="YidC/Oxa/ALB_C"/>
</dbReference>
<keyword evidence="2" id="KW-1133">Transmembrane helix</keyword>
<proteinExistence type="inferred from homology"/>
<evidence type="ECO:0000256" key="2">
    <source>
        <dbReference type="SAM" id="Phobius"/>
    </source>
</evidence>
<name>A0A1G1WCL9_9BACT</name>
<keyword evidence="2" id="KW-0472">Membrane</keyword>
<dbReference type="Pfam" id="PF02096">
    <property type="entry name" value="60KD_IMP"/>
    <property type="match status" value="1"/>
</dbReference>
<dbReference type="EMBL" id="MHCS01000049">
    <property type="protein sequence ID" value="OGY25240.1"/>
    <property type="molecule type" value="Genomic_DNA"/>
</dbReference>
<dbReference type="Proteomes" id="UP000176389">
    <property type="component" value="Unassembled WGS sequence"/>
</dbReference>
<feature type="transmembrane region" description="Helical" evidence="2">
    <location>
        <begin position="99"/>
        <end position="119"/>
    </location>
</feature>
<gene>
    <name evidence="4" type="ORF">A2Z11_01020</name>
</gene>
<feature type="transmembrane region" description="Helical" evidence="2">
    <location>
        <begin position="33"/>
        <end position="54"/>
    </location>
</feature>
<comment type="caution">
    <text evidence="4">The sequence shown here is derived from an EMBL/GenBank/DDBJ whole genome shotgun (WGS) entry which is preliminary data.</text>
</comment>
<organism evidence="4 5">
    <name type="scientific">Candidatus Woykebacteria bacterium RBG_16_43_9</name>
    <dbReference type="NCBI Taxonomy" id="1802596"/>
    <lineage>
        <taxon>Bacteria</taxon>
        <taxon>Candidatus Woykeibacteriota</taxon>
    </lineage>
</organism>